<dbReference type="InterPro" id="IPR053283">
    <property type="entry name" value="TUNICAMYCIN_INDUCED_1"/>
</dbReference>
<keyword evidence="2" id="KW-1185">Reference proteome</keyword>
<dbReference type="Proteomes" id="UP000467840">
    <property type="component" value="Chromosome 5"/>
</dbReference>
<dbReference type="EMBL" id="JAAGAX010000001">
    <property type="protein sequence ID" value="KAF2324426.1"/>
    <property type="molecule type" value="Genomic_DNA"/>
</dbReference>
<evidence type="ECO:0000313" key="2">
    <source>
        <dbReference type="Proteomes" id="UP000467840"/>
    </source>
</evidence>
<proteinExistence type="predicted"/>
<dbReference type="AlphaFoldDB" id="A0A6A6NH44"/>
<evidence type="ECO:0000313" key="1">
    <source>
        <dbReference type="EMBL" id="KAF2324426.1"/>
    </source>
</evidence>
<dbReference type="PANTHER" id="PTHR34454">
    <property type="entry name" value="TUNICAMYCIN INDUCED PROTEIN"/>
    <property type="match status" value="1"/>
</dbReference>
<comment type="caution">
    <text evidence="1">The sequence shown here is derived from an EMBL/GenBank/DDBJ whole genome shotgun (WGS) entry which is preliminary data.</text>
</comment>
<organism evidence="1 2">
    <name type="scientific">Hevea brasiliensis</name>
    <name type="common">Para rubber tree</name>
    <name type="synonym">Siphonia brasiliensis</name>
    <dbReference type="NCBI Taxonomy" id="3981"/>
    <lineage>
        <taxon>Eukaryota</taxon>
        <taxon>Viridiplantae</taxon>
        <taxon>Streptophyta</taxon>
        <taxon>Embryophyta</taxon>
        <taxon>Tracheophyta</taxon>
        <taxon>Spermatophyta</taxon>
        <taxon>Magnoliopsida</taxon>
        <taxon>eudicotyledons</taxon>
        <taxon>Gunneridae</taxon>
        <taxon>Pentapetalae</taxon>
        <taxon>rosids</taxon>
        <taxon>fabids</taxon>
        <taxon>Malpighiales</taxon>
        <taxon>Euphorbiaceae</taxon>
        <taxon>Crotonoideae</taxon>
        <taxon>Micrandreae</taxon>
        <taxon>Hevea</taxon>
    </lineage>
</organism>
<reference evidence="1 2" key="1">
    <citation type="journal article" date="2020" name="Mol. Plant">
        <title>The Chromosome-Based Rubber Tree Genome Provides New Insights into Spurge Genome Evolution and Rubber Biosynthesis.</title>
        <authorList>
            <person name="Liu J."/>
            <person name="Shi C."/>
            <person name="Shi C.C."/>
            <person name="Li W."/>
            <person name="Zhang Q.J."/>
            <person name="Zhang Y."/>
            <person name="Li K."/>
            <person name="Lu H.F."/>
            <person name="Shi C."/>
            <person name="Zhu S.T."/>
            <person name="Xiao Z.Y."/>
            <person name="Nan H."/>
            <person name="Yue Y."/>
            <person name="Zhu X.G."/>
            <person name="Wu Y."/>
            <person name="Hong X.N."/>
            <person name="Fan G.Y."/>
            <person name="Tong Y."/>
            <person name="Zhang D."/>
            <person name="Mao C.L."/>
            <person name="Liu Y.L."/>
            <person name="Hao S.J."/>
            <person name="Liu W.Q."/>
            <person name="Lv M.Q."/>
            <person name="Zhang H.B."/>
            <person name="Liu Y."/>
            <person name="Hu-Tang G.R."/>
            <person name="Wang J.P."/>
            <person name="Wang J.H."/>
            <person name="Sun Y.H."/>
            <person name="Ni S.B."/>
            <person name="Chen W.B."/>
            <person name="Zhang X.C."/>
            <person name="Jiao Y.N."/>
            <person name="Eichler E.E."/>
            <person name="Li G.H."/>
            <person name="Liu X."/>
            <person name="Gao L.Z."/>
        </authorList>
    </citation>
    <scope>NUCLEOTIDE SEQUENCE [LARGE SCALE GENOMIC DNA]</scope>
    <source>
        <strain evidence="2">cv. GT1</strain>
        <tissue evidence="1">Leaf</tissue>
    </source>
</reference>
<protein>
    <submittedName>
        <fullName evidence="1">Uncharacterized protein</fullName>
    </submittedName>
</protein>
<gene>
    <name evidence="1" type="ORF">GH714_013916</name>
</gene>
<name>A0A6A6NH44_HEVBR</name>
<sequence length="465" mass="52889">MIGISSSGQDKQVLEKLKSIDILCGFAESRLIQIDLRLSTFTKDDTDILVFAGECWSDWRWILSIFVSKAMAKGRRKSLRSPTPLPRYIGCLKEISQRQNWDFERITTSKLQVSKVRFGTAQRYEFQIRIGKNDLVLKFPDEVGSWNKFNKKRNDFGNFVREIGFSAVLDTFKVEGPFDLRVGGQDDLSLLLPNTCLSMASEFSIQFLVLVACYQLNVSHSGLKRILVGEGVTVEVKGAQELSLFHTFDHSFIVNGSFKISKGKTGFCSFWQSLCMPLLPIHVIGSASLVAYRTRNYDAPVKTTLLSEGTIELLPAKCYSNNVYKNNARLHHSLSLKINMLGKSLRSFLGNIMRQNWVSGSLRANAKASTIICFQLEIEKNVGRDETFDDVLEDWRTKPTVERVWFEVMARIEAEKLRVLMVKKRPARKKNPDTKIETERQKRPTLKIFPSIDQIVLGGRPVTLI</sequence>
<dbReference type="PANTHER" id="PTHR34454:SF3">
    <property type="entry name" value="PEPTIDASE I, PUTATIVE-RELATED"/>
    <property type="match status" value="1"/>
</dbReference>
<accession>A0A6A6NH44</accession>